<dbReference type="GO" id="GO:0016779">
    <property type="term" value="F:nucleotidyltransferase activity"/>
    <property type="evidence" value="ECO:0007669"/>
    <property type="project" value="InterPro"/>
</dbReference>
<evidence type="ECO:0000313" key="2">
    <source>
        <dbReference type="EMBL" id="QWQ37707.1"/>
    </source>
</evidence>
<dbReference type="KEGG" id="asun:KG104_08390"/>
<dbReference type="RefSeq" id="WP_207346707.1">
    <property type="nucleotide sequence ID" value="NZ_CP076456.1"/>
</dbReference>
<sequence length="120" mass="13039">MDPVSVARAFVHHTHPAAECSILGGSAGTGKATANSDLDIVILYPNGHSNYAETTRYQGWVVEAFVHTPDSMSFWYEKERAARCAVLGDIVAQGVLLTDQGAGESLQDSARRYMEKVRNP</sequence>
<gene>
    <name evidence="2" type="ORF">KG104_08390</name>
</gene>
<dbReference type="AlphaFoldDB" id="A0A975S8C4"/>
<dbReference type="Gene3D" id="3.30.460.10">
    <property type="entry name" value="Beta Polymerase, domain 2"/>
    <property type="match status" value="1"/>
</dbReference>
<dbReference type="Pfam" id="PF01909">
    <property type="entry name" value="NTP_transf_2"/>
    <property type="match status" value="1"/>
</dbReference>
<protein>
    <submittedName>
        <fullName evidence="2">Nucleotidyltransferase domain-containing protein</fullName>
    </submittedName>
</protein>
<evidence type="ECO:0000313" key="3">
    <source>
        <dbReference type="Proteomes" id="UP000680588"/>
    </source>
</evidence>
<dbReference type="SUPFAM" id="SSF81301">
    <property type="entry name" value="Nucleotidyltransferase"/>
    <property type="match status" value="1"/>
</dbReference>
<keyword evidence="3" id="KW-1185">Reference proteome</keyword>
<evidence type="ECO:0000259" key="1">
    <source>
        <dbReference type="Pfam" id="PF01909"/>
    </source>
</evidence>
<name>A0A975S8C4_9MICC</name>
<dbReference type="CDD" id="cd05403">
    <property type="entry name" value="NT_KNTase_like"/>
    <property type="match status" value="1"/>
</dbReference>
<reference evidence="2" key="1">
    <citation type="submission" date="2021-06" db="EMBL/GenBank/DDBJ databases">
        <title>Novel species in genus Arthrobacter.</title>
        <authorList>
            <person name="Zhang G."/>
        </authorList>
    </citation>
    <scope>NUCLEOTIDE SEQUENCE</scope>
    <source>
        <strain evidence="2">Zg-ZUI122</strain>
    </source>
</reference>
<dbReference type="InterPro" id="IPR043519">
    <property type="entry name" value="NT_sf"/>
</dbReference>
<organism evidence="2 3">
    <name type="scientific">Arthrobacter sunyaminii</name>
    <dbReference type="NCBI Taxonomy" id="2816859"/>
    <lineage>
        <taxon>Bacteria</taxon>
        <taxon>Bacillati</taxon>
        <taxon>Actinomycetota</taxon>
        <taxon>Actinomycetes</taxon>
        <taxon>Micrococcales</taxon>
        <taxon>Micrococcaceae</taxon>
        <taxon>Arthrobacter</taxon>
    </lineage>
</organism>
<feature type="domain" description="Polymerase nucleotidyl transferase" evidence="1">
    <location>
        <begin position="22"/>
        <end position="80"/>
    </location>
</feature>
<accession>A0A975S8C4</accession>
<proteinExistence type="predicted"/>
<dbReference type="InterPro" id="IPR002934">
    <property type="entry name" value="Polymerase_NTP_transf_dom"/>
</dbReference>
<dbReference type="Proteomes" id="UP000680588">
    <property type="component" value="Chromosome"/>
</dbReference>
<dbReference type="EMBL" id="CP076456">
    <property type="protein sequence ID" value="QWQ37707.1"/>
    <property type="molecule type" value="Genomic_DNA"/>
</dbReference>